<dbReference type="EMBL" id="SLWM01000031">
    <property type="protein sequence ID" value="TCO11362.1"/>
    <property type="molecule type" value="Genomic_DNA"/>
</dbReference>
<keyword evidence="2" id="KW-1185">Reference proteome</keyword>
<accession>A0ABY2B833</accession>
<sequence length="73" mass="8487">MALLGRLPKAYERERAWTMLSHGFAHTTEAGLAEFFEAYIRLLQKHSHRPEDAPPPRRPPVYIRLFTLPADED</sequence>
<organism evidence="1 2">
    <name type="scientific">Kribbella orskensis</name>
    <dbReference type="NCBI Taxonomy" id="2512216"/>
    <lineage>
        <taxon>Bacteria</taxon>
        <taxon>Bacillati</taxon>
        <taxon>Actinomycetota</taxon>
        <taxon>Actinomycetes</taxon>
        <taxon>Propionibacteriales</taxon>
        <taxon>Kribbellaceae</taxon>
        <taxon>Kribbella</taxon>
    </lineage>
</organism>
<reference evidence="1 2" key="1">
    <citation type="journal article" date="2015" name="Stand. Genomic Sci.">
        <title>Genomic Encyclopedia of Bacterial and Archaeal Type Strains, Phase III: the genomes of soil and plant-associated and newly described type strains.</title>
        <authorList>
            <person name="Whitman W.B."/>
            <person name="Woyke T."/>
            <person name="Klenk H.P."/>
            <person name="Zhou Y."/>
            <person name="Lilburn T.G."/>
            <person name="Beck B.J."/>
            <person name="De Vos P."/>
            <person name="Vandamme P."/>
            <person name="Eisen J.A."/>
            <person name="Garrity G."/>
            <person name="Hugenholtz P."/>
            <person name="Kyrpides N.C."/>
        </authorList>
    </citation>
    <scope>NUCLEOTIDE SEQUENCE [LARGE SCALE GENOMIC DNA]</scope>
    <source>
        <strain evidence="1 2">VKM Ac-2538</strain>
    </source>
</reference>
<comment type="caution">
    <text evidence="1">The sequence shown here is derived from an EMBL/GenBank/DDBJ whole genome shotgun (WGS) entry which is preliminary data.</text>
</comment>
<dbReference type="RefSeq" id="WP_132196229.1">
    <property type="nucleotide sequence ID" value="NZ_SLWM01000031.1"/>
</dbReference>
<gene>
    <name evidence="1" type="ORF">EV644_13125</name>
</gene>
<protein>
    <submittedName>
        <fullName evidence="1">Uncharacterized protein</fullName>
    </submittedName>
</protein>
<evidence type="ECO:0000313" key="1">
    <source>
        <dbReference type="EMBL" id="TCO11362.1"/>
    </source>
</evidence>
<dbReference type="Proteomes" id="UP000295818">
    <property type="component" value="Unassembled WGS sequence"/>
</dbReference>
<proteinExistence type="predicted"/>
<name>A0ABY2B833_9ACTN</name>
<evidence type="ECO:0000313" key="2">
    <source>
        <dbReference type="Proteomes" id="UP000295818"/>
    </source>
</evidence>